<dbReference type="InterPro" id="IPR001789">
    <property type="entry name" value="Sig_transdc_resp-reg_receiver"/>
</dbReference>
<evidence type="ECO:0000313" key="7">
    <source>
        <dbReference type="EMBL" id="GAA5193281.1"/>
    </source>
</evidence>
<dbReference type="Proteomes" id="UP001501570">
    <property type="component" value="Unassembled WGS sequence"/>
</dbReference>
<protein>
    <submittedName>
        <fullName evidence="7">Response regulator transcription factor</fullName>
    </submittedName>
</protein>
<evidence type="ECO:0000256" key="3">
    <source>
        <dbReference type="ARBA" id="ARBA00023163"/>
    </source>
</evidence>
<dbReference type="EMBL" id="BAABJQ010000019">
    <property type="protein sequence ID" value="GAA5193281.1"/>
    <property type="molecule type" value="Genomic_DNA"/>
</dbReference>
<feature type="modified residue" description="4-aspartylphosphate" evidence="4">
    <location>
        <position position="60"/>
    </location>
</feature>
<dbReference type="Pfam" id="PF00196">
    <property type="entry name" value="GerE"/>
    <property type="match status" value="1"/>
</dbReference>
<dbReference type="SUPFAM" id="SSF52172">
    <property type="entry name" value="CheY-like"/>
    <property type="match status" value="1"/>
</dbReference>
<feature type="domain" description="HTH luxR-type" evidence="5">
    <location>
        <begin position="145"/>
        <end position="210"/>
    </location>
</feature>
<accession>A0ABP9SBM7</accession>
<dbReference type="InterPro" id="IPR039420">
    <property type="entry name" value="WalR-like"/>
</dbReference>
<dbReference type="CDD" id="cd06170">
    <property type="entry name" value="LuxR_C_like"/>
    <property type="match status" value="1"/>
</dbReference>
<organism evidence="7 8">
    <name type="scientific">Rugosimonospora acidiphila</name>
    <dbReference type="NCBI Taxonomy" id="556531"/>
    <lineage>
        <taxon>Bacteria</taxon>
        <taxon>Bacillati</taxon>
        <taxon>Actinomycetota</taxon>
        <taxon>Actinomycetes</taxon>
        <taxon>Micromonosporales</taxon>
        <taxon>Micromonosporaceae</taxon>
        <taxon>Rugosimonospora</taxon>
    </lineage>
</organism>
<dbReference type="SMART" id="SM00448">
    <property type="entry name" value="REC"/>
    <property type="match status" value="1"/>
</dbReference>
<keyword evidence="2" id="KW-0238">DNA-binding</keyword>
<dbReference type="PROSITE" id="PS50110">
    <property type="entry name" value="RESPONSE_REGULATORY"/>
    <property type="match status" value="1"/>
</dbReference>
<reference evidence="8" key="1">
    <citation type="journal article" date="2019" name="Int. J. Syst. Evol. Microbiol.">
        <title>The Global Catalogue of Microorganisms (GCM) 10K type strain sequencing project: providing services to taxonomists for standard genome sequencing and annotation.</title>
        <authorList>
            <consortium name="The Broad Institute Genomics Platform"/>
            <consortium name="The Broad Institute Genome Sequencing Center for Infectious Disease"/>
            <person name="Wu L."/>
            <person name="Ma J."/>
        </authorList>
    </citation>
    <scope>NUCLEOTIDE SEQUENCE [LARGE SCALE GENOMIC DNA]</scope>
    <source>
        <strain evidence="8">JCM 18304</strain>
    </source>
</reference>
<dbReference type="SUPFAM" id="SSF46894">
    <property type="entry name" value="C-terminal effector domain of the bipartite response regulators"/>
    <property type="match status" value="1"/>
</dbReference>
<keyword evidence="1" id="KW-0805">Transcription regulation</keyword>
<evidence type="ECO:0000313" key="8">
    <source>
        <dbReference type="Proteomes" id="UP001501570"/>
    </source>
</evidence>
<feature type="domain" description="Response regulatory" evidence="6">
    <location>
        <begin position="11"/>
        <end position="123"/>
    </location>
</feature>
<dbReference type="PANTHER" id="PTHR43214:SF41">
    <property type="entry name" value="NITRATE_NITRITE RESPONSE REGULATOR PROTEIN NARP"/>
    <property type="match status" value="1"/>
</dbReference>
<dbReference type="Gene3D" id="3.40.50.2300">
    <property type="match status" value="1"/>
</dbReference>
<dbReference type="PRINTS" id="PR00038">
    <property type="entry name" value="HTHLUXR"/>
</dbReference>
<evidence type="ECO:0000259" key="6">
    <source>
        <dbReference type="PROSITE" id="PS50110"/>
    </source>
</evidence>
<name>A0ABP9SBM7_9ACTN</name>
<sequence length="222" mass="24077">MVDAWEVDVFTVAIVDNQPVRRGGMERLINDEAELEVVASVSGVAELDTVATKYDMVVLDLPLDSDGAAVVTISRLADVSRPLVVAAWDRPPTLLAAIRAGAYACVSRHSDPQAVSAALRVVAHGGFYVCDRMYPQLQAELNRPAREDPNGLAPREVETLRWIARGFTQAQIASRMGLSPATVNTYAKRIRAKLKATNKAELTRVAIELGHLNDDYSVDPAA</sequence>
<keyword evidence="8" id="KW-1185">Reference proteome</keyword>
<dbReference type="SMART" id="SM00421">
    <property type="entry name" value="HTH_LUXR"/>
    <property type="match status" value="1"/>
</dbReference>
<comment type="caution">
    <text evidence="7">The sequence shown here is derived from an EMBL/GenBank/DDBJ whole genome shotgun (WGS) entry which is preliminary data.</text>
</comment>
<evidence type="ECO:0000256" key="1">
    <source>
        <dbReference type="ARBA" id="ARBA00023015"/>
    </source>
</evidence>
<evidence type="ECO:0000256" key="2">
    <source>
        <dbReference type="ARBA" id="ARBA00023125"/>
    </source>
</evidence>
<dbReference type="PANTHER" id="PTHR43214">
    <property type="entry name" value="TWO-COMPONENT RESPONSE REGULATOR"/>
    <property type="match status" value="1"/>
</dbReference>
<keyword evidence="3" id="KW-0804">Transcription</keyword>
<dbReference type="InterPro" id="IPR016032">
    <property type="entry name" value="Sig_transdc_resp-reg_C-effctor"/>
</dbReference>
<evidence type="ECO:0000256" key="4">
    <source>
        <dbReference type="PROSITE-ProRule" id="PRU00169"/>
    </source>
</evidence>
<evidence type="ECO:0000259" key="5">
    <source>
        <dbReference type="PROSITE" id="PS50043"/>
    </source>
</evidence>
<keyword evidence="4" id="KW-0597">Phosphoprotein</keyword>
<dbReference type="Pfam" id="PF00072">
    <property type="entry name" value="Response_reg"/>
    <property type="match status" value="1"/>
</dbReference>
<dbReference type="PROSITE" id="PS50043">
    <property type="entry name" value="HTH_LUXR_2"/>
    <property type="match status" value="1"/>
</dbReference>
<gene>
    <name evidence="7" type="ORF">GCM10023322_54930</name>
</gene>
<dbReference type="InterPro" id="IPR011006">
    <property type="entry name" value="CheY-like_superfamily"/>
</dbReference>
<dbReference type="InterPro" id="IPR000792">
    <property type="entry name" value="Tscrpt_reg_LuxR_C"/>
</dbReference>
<proteinExistence type="predicted"/>